<feature type="signal peptide" evidence="14">
    <location>
        <begin position="1"/>
        <end position="18"/>
    </location>
</feature>
<keyword evidence="6 14" id="KW-0732">Signal</keyword>
<dbReference type="InterPro" id="IPR007484">
    <property type="entry name" value="Peptidase_M28"/>
</dbReference>
<keyword evidence="3" id="KW-0031">Aminopeptidase</keyword>
<evidence type="ECO:0000256" key="7">
    <source>
        <dbReference type="ARBA" id="ARBA00022801"/>
    </source>
</evidence>
<dbReference type="GO" id="GO:0008235">
    <property type="term" value="F:metalloexopeptidase activity"/>
    <property type="evidence" value="ECO:0007669"/>
    <property type="project" value="InterPro"/>
</dbReference>
<evidence type="ECO:0000259" key="15">
    <source>
        <dbReference type="Pfam" id="PF04389"/>
    </source>
</evidence>
<evidence type="ECO:0000256" key="4">
    <source>
        <dbReference type="ARBA" id="ARBA00022670"/>
    </source>
</evidence>
<dbReference type="AlphaFoldDB" id="A0AAN6U3G5"/>
<evidence type="ECO:0000256" key="8">
    <source>
        <dbReference type="ARBA" id="ARBA00022833"/>
    </source>
</evidence>
<keyword evidence="5 14" id="KW-0479">Metal-binding</keyword>
<dbReference type="PANTHER" id="PTHR12147">
    <property type="entry name" value="METALLOPEPTIDASE M28 FAMILY MEMBER"/>
    <property type="match status" value="1"/>
</dbReference>
<dbReference type="InterPro" id="IPR045175">
    <property type="entry name" value="M28_fam"/>
</dbReference>
<evidence type="ECO:0000256" key="13">
    <source>
        <dbReference type="ARBA" id="ARBA00043962"/>
    </source>
</evidence>
<dbReference type="CDD" id="cd03879">
    <property type="entry name" value="M28_AAP"/>
    <property type="match status" value="1"/>
</dbReference>
<comment type="caution">
    <text evidence="16">The sequence shown here is derived from an EMBL/GenBank/DDBJ whole genome shotgun (WGS) entry which is preliminary data.</text>
</comment>
<keyword evidence="10" id="KW-1015">Disulfide bond</keyword>
<keyword evidence="4 14" id="KW-0645">Protease</keyword>
<dbReference type="PANTHER" id="PTHR12147:SF56">
    <property type="entry name" value="AMINOPEPTIDASE YDR415C-RELATED"/>
    <property type="match status" value="1"/>
</dbReference>
<dbReference type="EC" id="3.4.-.-" evidence="14"/>
<feature type="chain" id="PRO_5042671800" description="Peptide hydrolase" evidence="14">
    <location>
        <begin position="19"/>
        <end position="406"/>
    </location>
</feature>
<evidence type="ECO:0000256" key="10">
    <source>
        <dbReference type="ARBA" id="ARBA00023157"/>
    </source>
</evidence>
<dbReference type="RefSeq" id="XP_062649474.1">
    <property type="nucleotide sequence ID" value="XM_062792349.1"/>
</dbReference>
<sequence length="406" mass="45762">MKVSNASLLALLLPAVSARFVEPNESDRVILYPDGISQPPEDNQKYHIELSPGKTQWVTEEEKWELRRNGMRFFDITDHPELGTLRARDLSKKKSVFPEKPKLQKQVEPLLANLSKTEMKDHLTTFTSFHTRYYKSDYGRQSSEWLLAQVRDTIKQAGAEEHVHAEHFKHSWGQHSIIATIPGKTNSTIVIGAHQDSINLWLPPVLAAPGADDDGSGTVTILEAFRVLLQSEDIVKGKHQNTLEFHWYSAEEGGLLGSQAIFSAYEKHGRDVKAMLQQDMTGFVTRTLDAGKPESVGVIVDYVDPNLTEFIKKVIEEYCEIPYIETKCGYACSDHASASKAGYASAFVIESAFEYSDNHIHTTEDLIKYLSFDHMLQHARMTLAFGYELAFTDFAALERPDHSDSL</sequence>
<dbReference type="GO" id="GO:0046872">
    <property type="term" value="F:metal ion binding"/>
    <property type="evidence" value="ECO:0007669"/>
    <property type="project" value="UniProtKB-KW"/>
</dbReference>
<dbReference type="Pfam" id="PF04389">
    <property type="entry name" value="Peptidase_M28"/>
    <property type="match status" value="1"/>
</dbReference>
<protein>
    <recommendedName>
        <fullName evidence="14">Peptide hydrolase</fullName>
        <ecNumber evidence="14">3.4.-.-</ecNumber>
    </recommendedName>
</protein>
<accession>A0AAN6U3G5</accession>
<evidence type="ECO:0000256" key="2">
    <source>
        <dbReference type="ARBA" id="ARBA00011245"/>
    </source>
</evidence>
<dbReference type="Proteomes" id="UP001302602">
    <property type="component" value="Unassembled WGS sequence"/>
</dbReference>
<name>A0AAN6U3G5_9PEZI</name>
<reference evidence="16" key="2">
    <citation type="submission" date="2023-05" db="EMBL/GenBank/DDBJ databases">
        <authorList>
            <consortium name="Lawrence Berkeley National Laboratory"/>
            <person name="Steindorff A."/>
            <person name="Hensen N."/>
            <person name="Bonometti L."/>
            <person name="Westerberg I."/>
            <person name="Brannstrom I.O."/>
            <person name="Guillou S."/>
            <person name="Cros-Aarteil S."/>
            <person name="Calhoun S."/>
            <person name="Haridas S."/>
            <person name="Kuo A."/>
            <person name="Mondo S."/>
            <person name="Pangilinan J."/>
            <person name="Riley R."/>
            <person name="Labutti K."/>
            <person name="Andreopoulos B."/>
            <person name="Lipzen A."/>
            <person name="Chen C."/>
            <person name="Yanf M."/>
            <person name="Daum C."/>
            <person name="Ng V."/>
            <person name="Clum A."/>
            <person name="Ohm R."/>
            <person name="Martin F."/>
            <person name="Silar P."/>
            <person name="Natvig D."/>
            <person name="Lalanne C."/>
            <person name="Gautier V."/>
            <person name="Ament-Velasquez S.L."/>
            <person name="Kruys A."/>
            <person name="Hutchinson M.I."/>
            <person name="Powell A.J."/>
            <person name="Barry K."/>
            <person name="Miller A.N."/>
            <person name="Grigoriev I.V."/>
            <person name="Debuchy R."/>
            <person name="Gladieux P."/>
            <person name="Thoren M.H."/>
            <person name="Johannesson H."/>
        </authorList>
    </citation>
    <scope>NUCLEOTIDE SEQUENCE</scope>
    <source>
        <strain evidence="16">CBS 731.68</strain>
    </source>
</reference>
<comment type="subunit">
    <text evidence="2">Monomer.</text>
</comment>
<gene>
    <name evidence="16" type="ORF">N657DRAFT_642448</name>
</gene>
<evidence type="ECO:0000256" key="14">
    <source>
        <dbReference type="RuleBase" id="RU361240"/>
    </source>
</evidence>
<dbReference type="SUPFAM" id="SSF53187">
    <property type="entry name" value="Zn-dependent exopeptidases"/>
    <property type="match status" value="1"/>
</dbReference>
<keyword evidence="9" id="KW-0865">Zymogen</keyword>
<dbReference type="FunFam" id="3.40.630.10:FF:000042">
    <property type="entry name" value="Peptide hydrolase"/>
    <property type="match status" value="1"/>
</dbReference>
<keyword evidence="7 14" id="KW-0378">Hydrolase</keyword>
<proteinExistence type="inferred from homology"/>
<keyword evidence="17" id="KW-1185">Reference proteome</keyword>
<comment type="cofactor">
    <cofactor evidence="1">
        <name>Zn(2+)</name>
        <dbReference type="ChEBI" id="CHEBI:29105"/>
    </cofactor>
</comment>
<keyword evidence="11" id="KW-0325">Glycoprotein</keyword>
<evidence type="ECO:0000256" key="11">
    <source>
        <dbReference type="ARBA" id="ARBA00023180"/>
    </source>
</evidence>
<reference evidence="16" key="1">
    <citation type="journal article" date="2023" name="Mol. Phylogenet. Evol.">
        <title>Genome-scale phylogeny and comparative genomics of the fungal order Sordariales.</title>
        <authorList>
            <person name="Hensen N."/>
            <person name="Bonometti L."/>
            <person name="Westerberg I."/>
            <person name="Brannstrom I.O."/>
            <person name="Guillou S."/>
            <person name="Cros-Aarteil S."/>
            <person name="Calhoun S."/>
            <person name="Haridas S."/>
            <person name="Kuo A."/>
            <person name="Mondo S."/>
            <person name="Pangilinan J."/>
            <person name="Riley R."/>
            <person name="LaButti K."/>
            <person name="Andreopoulos B."/>
            <person name="Lipzen A."/>
            <person name="Chen C."/>
            <person name="Yan M."/>
            <person name="Daum C."/>
            <person name="Ng V."/>
            <person name="Clum A."/>
            <person name="Steindorff A."/>
            <person name="Ohm R.A."/>
            <person name="Martin F."/>
            <person name="Silar P."/>
            <person name="Natvig D.O."/>
            <person name="Lalanne C."/>
            <person name="Gautier V."/>
            <person name="Ament-Velasquez S.L."/>
            <person name="Kruys A."/>
            <person name="Hutchinson M.I."/>
            <person name="Powell A.J."/>
            <person name="Barry K."/>
            <person name="Miller A.N."/>
            <person name="Grigoriev I.V."/>
            <person name="Debuchy R."/>
            <person name="Gladieux P."/>
            <person name="Hiltunen Thoren M."/>
            <person name="Johannesson H."/>
        </authorList>
    </citation>
    <scope>NUCLEOTIDE SEQUENCE</scope>
    <source>
        <strain evidence="16">CBS 731.68</strain>
    </source>
</reference>
<evidence type="ECO:0000256" key="3">
    <source>
        <dbReference type="ARBA" id="ARBA00022438"/>
    </source>
</evidence>
<feature type="domain" description="Peptidase M28" evidence="15">
    <location>
        <begin position="177"/>
        <end position="384"/>
    </location>
</feature>
<evidence type="ECO:0000256" key="12">
    <source>
        <dbReference type="ARBA" id="ARBA00043843"/>
    </source>
</evidence>
<evidence type="ECO:0000256" key="9">
    <source>
        <dbReference type="ARBA" id="ARBA00023145"/>
    </source>
</evidence>
<dbReference type="Gene3D" id="3.40.630.10">
    <property type="entry name" value="Zn peptidases"/>
    <property type="match status" value="1"/>
</dbReference>
<dbReference type="EMBL" id="MU853225">
    <property type="protein sequence ID" value="KAK4125703.1"/>
    <property type="molecule type" value="Genomic_DNA"/>
</dbReference>
<evidence type="ECO:0000313" key="17">
    <source>
        <dbReference type="Proteomes" id="UP001302602"/>
    </source>
</evidence>
<evidence type="ECO:0000256" key="1">
    <source>
        <dbReference type="ARBA" id="ARBA00001947"/>
    </source>
</evidence>
<evidence type="ECO:0000256" key="6">
    <source>
        <dbReference type="ARBA" id="ARBA00022729"/>
    </source>
</evidence>
<dbReference type="GO" id="GO:0004177">
    <property type="term" value="F:aminopeptidase activity"/>
    <property type="evidence" value="ECO:0007669"/>
    <property type="project" value="UniProtKB-KW"/>
</dbReference>
<dbReference type="GO" id="GO:0006508">
    <property type="term" value="P:proteolysis"/>
    <property type="evidence" value="ECO:0007669"/>
    <property type="project" value="UniProtKB-KW"/>
</dbReference>
<evidence type="ECO:0000256" key="5">
    <source>
        <dbReference type="ARBA" id="ARBA00022723"/>
    </source>
</evidence>
<organism evidence="16 17">
    <name type="scientific">Parathielavia appendiculata</name>
    <dbReference type="NCBI Taxonomy" id="2587402"/>
    <lineage>
        <taxon>Eukaryota</taxon>
        <taxon>Fungi</taxon>
        <taxon>Dikarya</taxon>
        <taxon>Ascomycota</taxon>
        <taxon>Pezizomycotina</taxon>
        <taxon>Sordariomycetes</taxon>
        <taxon>Sordariomycetidae</taxon>
        <taxon>Sordariales</taxon>
        <taxon>Chaetomiaceae</taxon>
        <taxon>Parathielavia</taxon>
    </lineage>
</organism>
<dbReference type="GeneID" id="87829118"/>
<comment type="similarity">
    <text evidence="13">Belongs to the peptidase M28 family. M28E subfamily.</text>
</comment>
<comment type="function">
    <text evidence="12">Extracellular aminopeptidase that allows assimilation of proteinaceous substrates.</text>
</comment>
<evidence type="ECO:0000313" key="16">
    <source>
        <dbReference type="EMBL" id="KAK4125703.1"/>
    </source>
</evidence>
<keyword evidence="8 14" id="KW-0862">Zinc</keyword>